<dbReference type="EMBL" id="AWUW01000069">
    <property type="protein sequence ID" value="ERJ66807.1"/>
    <property type="molecule type" value="Genomic_DNA"/>
</dbReference>
<evidence type="ECO:0000256" key="8">
    <source>
        <dbReference type="ARBA" id="ARBA00022967"/>
    </source>
</evidence>
<evidence type="ECO:0000256" key="1">
    <source>
        <dbReference type="ARBA" id="ARBA00022448"/>
    </source>
</evidence>
<comment type="catalytic activity">
    <reaction evidence="16 17">
        <text>a ubiquinone + n Na(+)(in) + NADH + H(+) = a ubiquinol + n Na(+)(out) + NAD(+)</text>
        <dbReference type="Rhea" id="RHEA:47748"/>
        <dbReference type="Rhea" id="RHEA-COMP:9565"/>
        <dbReference type="Rhea" id="RHEA-COMP:9566"/>
        <dbReference type="ChEBI" id="CHEBI:15378"/>
        <dbReference type="ChEBI" id="CHEBI:16389"/>
        <dbReference type="ChEBI" id="CHEBI:17976"/>
        <dbReference type="ChEBI" id="CHEBI:29101"/>
        <dbReference type="ChEBI" id="CHEBI:57540"/>
        <dbReference type="ChEBI" id="CHEBI:57945"/>
        <dbReference type="EC" id="7.2.1.1"/>
    </reaction>
</comment>
<feature type="domain" description="FMN-binding" evidence="18">
    <location>
        <begin position="136"/>
        <end position="234"/>
    </location>
</feature>
<dbReference type="GO" id="GO:0016655">
    <property type="term" value="F:oxidoreductase activity, acting on NAD(P)H, quinone or similar compound as acceptor"/>
    <property type="evidence" value="ECO:0007669"/>
    <property type="project" value="UniProtKB-UniRule"/>
</dbReference>
<evidence type="ECO:0000259" key="18">
    <source>
        <dbReference type="SMART" id="SM00900"/>
    </source>
</evidence>
<name>A0A0E2LR90_PORGN</name>
<keyword evidence="15 16" id="KW-0739">Sodium transport</keyword>
<keyword evidence="10 16" id="KW-0520">NAD</keyword>
<dbReference type="InterPro" id="IPR007329">
    <property type="entry name" value="FMN-bd"/>
</dbReference>
<dbReference type="PIRSF" id="PIRSF009437">
    <property type="entry name" value="NQR-1_subunit_C"/>
    <property type="match status" value="1"/>
</dbReference>
<dbReference type="InterPro" id="IPR010204">
    <property type="entry name" value="NqrC"/>
</dbReference>
<dbReference type="PANTHER" id="PTHR37838">
    <property type="entry name" value="NA(+)-TRANSLOCATING NADH-QUINONE REDUCTASE SUBUNIT C"/>
    <property type="match status" value="1"/>
</dbReference>
<evidence type="ECO:0000256" key="9">
    <source>
        <dbReference type="ARBA" id="ARBA00022989"/>
    </source>
</evidence>
<evidence type="ECO:0000256" key="16">
    <source>
        <dbReference type="HAMAP-Rule" id="MF_00427"/>
    </source>
</evidence>
<evidence type="ECO:0000256" key="2">
    <source>
        <dbReference type="ARBA" id="ARBA00022475"/>
    </source>
</evidence>
<evidence type="ECO:0000256" key="4">
    <source>
        <dbReference type="ARBA" id="ARBA00022553"/>
    </source>
</evidence>
<reference evidence="19 20" key="1">
    <citation type="submission" date="2013-06" db="EMBL/GenBank/DDBJ databases">
        <authorList>
            <person name="Weinstock G."/>
            <person name="Sodergren E."/>
            <person name="Lobos E.A."/>
            <person name="Fulton L."/>
            <person name="Fulton R."/>
            <person name="Courtney L."/>
            <person name="Fronick C."/>
            <person name="O'Laughlin M."/>
            <person name="Godfrey J."/>
            <person name="Wilson R.M."/>
            <person name="Miner T."/>
            <person name="Farmer C."/>
            <person name="Delehaunty K."/>
            <person name="Cordes M."/>
            <person name="Minx P."/>
            <person name="Tomlinson C."/>
            <person name="Chen J."/>
            <person name="Wollam A."/>
            <person name="Pepin K.H."/>
            <person name="Bhonagiri V."/>
            <person name="Zhang X."/>
            <person name="Warren W."/>
            <person name="Mitreva M."/>
            <person name="Mardis E.R."/>
            <person name="Wilson R.K."/>
        </authorList>
    </citation>
    <scope>NUCLEOTIDE SEQUENCE [LARGE SCALE GENOMIC DNA]</scope>
    <source>
        <strain evidence="19 20">F0570</strain>
    </source>
</reference>
<evidence type="ECO:0000256" key="15">
    <source>
        <dbReference type="ARBA" id="ARBA00023201"/>
    </source>
</evidence>
<keyword evidence="7 16" id="KW-0812">Transmembrane</keyword>
<comment type="similarity">
    <text evidence="16 17">Belongs to the NqrC family.</text>
</comment>
<dbReference type="PANTHER" id="PTHR37838:SF1">
    <property type="entry name" value="NA(+)-TRANSLOCATING NADH-QUINONE REDUCTASE SUBUNIT C"/>
    <property type="match status" value="1"/>
</dbReference>
<dbReference type="GO" id="GO:0010181">
    <property type="term" value="F:FMN binding"/>
    <property type="evidence" value="ECO:0007669"/>
    <property type="project" value="UniProtKB-UniRule"/>
</dbReference>
<dbReference type="HOGENOM" id="CLU_077882_0_0_10"/>
<feature type="transmembrane region" description="Helical" evidence="16">
    <location>
        <begin position="6"/>
        <end position="27"/>
    </location>
</feature>
<keyword evidence="8 16" id="KW-1278">Translocase</keyword>
<evidence type="ECO:0000313" key="19">
    <source>
        <dbReference type="EMBL" id="ERJ66807.1"/>
    </source>
</evidence>
<dbReference type="GO" id="GO:0005886">
    <property type="term" value="C:plasma membrane"/>
    <property type="evidence" value="ECO:0007669"/>
    <property type="project" value="UniProtKB-SubCell"/>
</dbReference>
<keyword evidence="1 16" id="KW-0813">Transport</keyword>
<comment type="subunit">
    <text evidence="16 17">Composed of six subunits; NqrA, NqrB, NqrC, NqrD, NqrE and NqrF.</text>
</comment>
<dbReference type="EC" id="7.2.1.1" evidence="16 17"/>
<evidence type="ECO:0000256" key="5">
    <source>
        <dbReference type="ARBA" id="ARBA00022630"/>
    </source>
</evidence>
<evidence type="ECO:0000256" key="11">
    <source>
        <dbReference type="ARBA" id="ARBA00023053"/>
    </source>
</evidence>
<evidence type="ECO:0000256" key="10">
    <source>
        <dbReference type="ARBA" id="ARBA00023027"/>
    </source>
</evidence>
<comment type="subcellular location">
    <subcellularLocation>
        <location evidence="16">Cell membrane</location>
        <topology evidence="16">Single-pass membrane protein</topology>
    </subcellularLocation>
</comment>
<keyword evidence="12 16" id="KW-0406">Ion transport</keyword>
<evidence type="ECO:0000256" key="17">
    <source>
        <dbReference type="PIRNR" id="PIRNR009437"/>
    </source>
</evidence>
<evidence type="ECO:0000256" key="6">
    <source>
        <dbReference type="ARBA" id="ARBA00022643"/>
    </source>
</evidence>
<keyword evidence="4 16" id="KW-0597">Phosphoprotein</keyword>
<dbReference type="AlphaFoldDB" id="A0A0E2LR90"/>
<keyword evidence="2 16" id="KW-1003">Cell membrane</keyword>
<keyword evidence="11 16" id="KW-0915">Sodium</keyword>
<dbReference type="Pfam" id="PF04205">
    <property type="entry name" value="FMN_bind"/>
    <property type="match status" value="1"/>
</dbReference>
<comment type="function">
    <text evidence="16">NQR complex catalyzes the reduction of ubiquinone-1 to ubiquinol by two successive reactions, coupled with the transport of Na(+) ions from the cytoplasm to the periplasm. NqrA to NqrE are probably involved in the second step, the conversion of ubisemiquinone to ubiquinol.</text>
</comment>
<keyword evidence="5 16" id="KW-0285">Flavoprotein</keyword>
<accession>A0A0E2LR90</accession>
<evidence type="ECO:0000313" key="20">
    <source>
        <dbReference type="Proteomes" id="UP000016630"/>
    </source>
</evidence>
<keyword evidence="14 16" id="KW-0472">Membrane</keyword>
<evidence type="ECO:0000256" key="12">
    <source>
        <dbReference type="ARBA" id="ARBA00023065"/>
    </source>
</evidence>
<evidence type="ECO:0000256" key="7">
    <source>
        <dbReference type="ARBA" id="ARBA00022692"/>
    </source>
</evidence>
<sequence length="251" mass="27654">MNRDKNSYTILYASVMVIVVAVLLAYVSQSLGDRQRDNEKIDKMQQILRSVNAGIEDKGKVIARYTDVIKQELLINQDGTVAKTFEGEQLAQNEAFTLNTRNAFKSAANDPSISLPLYIAEIEGQKKYIVPMNGAGLWGPIWGYIALNEDCNTIFGADFSHEGETPGLGAEITRSEFSGQFIGKEIFKEGEFRSVAVVKKGQKAEGKDYVDGISGGTLTSDGVNEMLISSLRPYALYLMNNVKNKGYVTLE</sequence>
<protein>
    <recommendedName>
        <fullName evidence="16 17">Na(+)-translocating NADH-quinone reductase subunit C</fullName>
        <shortName evidence="16 17">Na(+)-NQR subunit C</shortName>
        <shortName evidence="16 17">Na(+)-translocating NQR subunit C</shortName>
        <ecNumber evidence="16 17">7.2.1.1</ecNumber>
    </recommendedName>
    <alternativeName>
        <fullName evidence="16 17">NQR complex subunit C</fullName>
    </alternativeName>
    <alternativeName>
        <fullName evidence="16 17">NQR-1 subunit C</fullName>
    </alternativeName>
</protein>
<dbReference type="RefSeq" id="WP_021665389.1">
    <property type="nucleotide sequence ID" value="NZ_KI259160.1"/>
</dbReference>
<dbReference type="HAMAP" id="MF_00427">
    <property type="entry name" value="NqrC"/>
    <property type="match status" value="1"/>
</dbReference>
<keyword evidence="9 16" id="KW-1133">Transmembrane helix</keyword>
<keyword evidence="3" id="KW-0997">Cell inner membrane</keyword>
<organism evidence="19 20">
    <name type="scientific">Porphyromonas gingivalis F0570</name>
    <dbReference type="NCBI Taxonomy" id="1227271"/>
    <lineage>
        <taxon>Bacteria</taxon>
        <taxon>Pseudomonadati</taxon>
        <taxon>Bacteroidota</taxon>
        <taxon>Bacteroidia</taxon>
        <taxon>Bacteroidales</taxon>
        <taxon>Porphyromonadaceae</taxon>
        <taxon>Porphyromonas</taxon>
    </lineage>
</organism>
<keyword evidence="13 16" id="KW-0830">Ubiquinone</keyword>
<evidence type="ECO:0000256" key="13">
    <source>
        <dbReference type="ARBA" id="ARBA00023075"/>
    </source>
</evidence>
<comment type="caution">
    <text evidence="16">Lacks conserved residue(s) required for the propagation of feature annotation.</text>
</comment>
<proteinExistence type="inferred from homology"/>
<dbReference type="GO" id="GO:0006814">
    <property type="term" value="P:sodium ion transport"/>
    <property type="evidence" value="ECO:0007669"/>
    <property type="project" value="UniProtKB-UniRule"/>
</dbReference>
<evidence type="ECO:0000256" key="14">
    <source>
        <dbReference type="ARBA" id="ARBA00023136"/>
    </source>
</evidence>
<dbReference type="SMART" id="SM00900">
    <property type="entry name" value="FMN_bind"/>
    <property type="match status" value="1"/>
</dbReference>
<dbReference type="NCBIfam" id="NF003750">
    <property type="entry name" value="PRK05346.2-1"/>
    <property type="match status" value="1"/>
</dbReference>
<keyword evidence="6 16" id="KW-0288">FMN</keyword>
<comment type="caution">
    <text evidence="19">The sequence shown here is derived from an EMBL/GenBank/DDBJ whole genome shotgun (WGS) entry which is preliminary data.</text>
</comment>
<dbReference type="NCBIfam" id="TIGR01938">
    <property type="entry name" value="nqrC"/>
    <property type="match status" value="1"/>
</dbReference>
<comment type="cofactor">
    <cofactor evidence="16 17">
        <name>FMN</name>
        <dbReference type="ChEBI" id="CHEBI:58210"/>
    </cofactor>
</comment>
<dbReference type="Proteomes" id="UP000016630">
    <property type="component" value="Unassembled WGS sequence"/>
</dbReference>
<evidence type="ECO:0000256" key="3">
    <source>
        <dbReference type="ARBA" id="ARBA00022519"/>
    </source>
</evidence>
<gene>
    <name evidence="16" type="primary">nqrC</name>
    <name evidence="19" type="ORF">HMPREF1555_00976</name>
</gene>
<dbReference type="PATRIC" id="fig|1227271.3.peg.849"/>
<feature type="modified residue" description="FMN phosphoryl threonine" evidence="16">
    <location>
        <position position="217"/>
    </location>
</feature>